<keyword evidence="3" id="KW-1185">Reference proteome</keyword>
<dbReference type="EMBL" id="CYHA01000002">
    <property type="protein sequence ID" value="CUA82368.1"/>
    <property type="molecule type" value="Genomic_DNA"/>
</dbReference>
<feature type="signal peptide" evidence="1">
    <location>
        <begin position="1"/>
        <end position="21"/>
    </location>
</feature>
<dbReference type="AlphaFoldDB" id="A0A0K6GUV2"/>
<gene>
    <name evidence="2" type="ORF">Ga0061063_1238</name>
</gene>
<dbReference type="OrthoDB" id="5401600at2"/>
<name>A0A0K6GUV2_9NEIS</name>
<dbReference type="STRING" id="375574.GCA_001418035_01031"/>
<organism evidence="2 3">
    <name type="scientific">Gulbenkiania indica</name>
    <dbReference type="NCBI Taxonomy" id="375574"/>
    <lineage>
        <taxon>Bacteria</taxon>
        <taxon>Pseudomonadati</taxon>
        <taxon>Pseudomonadota</taxon>
        <taxon>Betaproteobacteria</taxon>
        <taxon>Neisseriales</taxon>
        <taxon>Chromobacteriaceae</taxon>
        <taxon>Gulbenkiania</taxon>
    </lineage>
</organism>
<dbReference type="Proteomes" id="UP000243535">
    <property type="component" value="Unassembled WGS sequence"/>
</dbReference>
<evidence type="ECO:0000256" key="1">
    <source>
        <dbReference type="SAM" id="SignalP"/>
    </source>
</evidence>
<evidence type="ECO:0000313" key="3">
    <source>
        <dbReference type="Proteomes" id="UP000243535"/>
    </source>
</evidence>
<keyword evidence="1" id="KW-0732">Signal</keyword>
<reference evidence="3" key="1">
    <citation type="submission" date="2015-08" db="EMBL/GenBank/DDBJ databases">
        <authorList>
            <person name="Varghese N."/>
        </authorList>
    </citation>
    <scope>NUCLEOTIDE SEQUENCE [LARGE SCALE GENOMIC DNA]</scope>
    <source>
        <strain evidence="3">DSM 17901</strain>
    </source>
</reference>
<feature type="chain" id="PRO_5005503739" evidence="1">
    <location>
        <begin position="22"/>
        <end position="244"/>
    </location>
</feature>
<evidence type="ECO:0000313" key="2">
    <source>
        <dbReference type="EMBL" id="CUA82368.1"/>
    </source>
</evidence>
<protein>
    <submittedName>
        <fullName evidence="2">Uncharacterized protein</fullName>
    </submittedName>
</protein>
<sequence>MKRIAPLLWLSLTLASANVLALDTLSVQWRSAAEVAAALRPHLKPGETLSALDQTLIIDAPPARSAQLQALARTLDVRPAQLRVEWREDTGRAGGKATIDWGGTGNDGGWSVSADRENSSTQGLQTVTVLDGRSAFIALSRQVWLPWSTRQPNGGVSRGVTPAERLVSGLYVTPRLTGNHVRLDLSGKQDMSSVATSIEGPLNSWLEVGRIVRDRDGNQRFLVGGSTNGSQLVTRLSVRVVTER</sequence>
<dbReference type="RefSeq" id="WP_141656704.1">
    <property type="nucleotide sequence ID" value="NZ_CYHA01000002.1"/>
</dbReference>
<proteinExistence type="predicted"/>
<accession>A0A0K6GUV2</accession>